<evidence type="ECO:0000313" key="4">
    <source>
        <dbReference type="Proteomes" id="UP000001996"/>
    </source>
</evidence>
<keyword evidence="4" id="KW-1185">Reference proteome</keyword>
<keyword evidence="2" id="KW-1133">Transmembrane helix</keyword>
<protein>
    <submittedName>
        <fullName evidence="3">Uncharacterized protein</fullName>
    </submittedName>
</protein>
<feature type="region of interest" description="Disordered" evidence="1">
    <location>
        <begin position="27"/>
        <end position="49"/>
    </location>
</feature>
<dbReference type="AlphaFoldDB" id="A5DY18"/>
<dbReference type="EMBL" id="CH981525">
    <property type="protein sequence ID" value="EDK44076.1"/>
    <property type="molecule type" value="Genomic_DNA"/>
</dbReference>
<accession>A5DY18</accession>
<feature type="region of interest" description="Disordered" evidence="1">
    <location>
        <begin position="76"/>
        <end position="96"/>
    </location>
</feature>
<evidence type="ECO:0000256" key="1">
    <source>
        <dbReference type="SAM" id="MobiDB-lite"/>
    </source>
</evidence>
<evidence type="ECO:0000313" key="3">
    <source>
        <dbReference type="EMBL" id="EDK44076.1"/>
    </source>
</evidence>
<name>A5DY18_LODEL</name>
<reference evidence="3 4" key="1">
    <citation type="journal article" date="2009" name="Nature">
        <title>Evolution of pathogenicity and sexual reproduction in eight Candida genomes.</title>
        <authorList>
            <person name="Butler G."/>
            <person name="Rasmussen M.D."/>
            <person name="Lin M.F."/>
            <person name="Santos M.A."/>
            <person name="Sakthikumar S."/>
            <person name="Munro C.A."/>
            <person name="Rheinbay E."/>
            <person name="Grabherr M."/>
            <person name="Forche A."/>
            <person name="Reedy J.L."/>
            <person name="Agrafioti I."/>
            <person name="Arnaud M.B."/>
            <person name="Bates S."/>
            <person name="Brown A.J."/>
            <person name="Brunke S."/>
            <person name="Costanzo M.C."/>
            <person name="Fitzpatrick D.A."/>
            <person name="de Groot P.W."/>
            <person name="Harris D."/>
            <person name="Hoyer L.L."/>
            <person name="Hube B."/>
            <person name="Klis F.M."/>
            <person name="Kodira C."/>
            <person name="Lennard N."/>
            <person name="Logue M.E."/>
            <person name="Martin R."/>
            <person name="Neiman A.M."/>
            <person name="Nikolaou E."/>
            <person name="Quail M.A."/>
            <person name="Quinn J."/>
            <person name="Santos M.C."/>
            <person name="Schmitzberger F.F."/>
            <person name="Sherlock G."/>
            <person name="Shah P."/>
            <person name="Silverstein K.A."/>
            <person name="Skrzypek M.S."/>
            <person name="Soll D."/>
            <person name="Staggs R."/>
            <person name="Stansfield I."/>
            <person name="Stumpf M.P."/>
            <person name="Sudbery P.E."/>
            <person name="Srikantha T."/>
            <person name="Zeng Q."/>
            <person name="Berman J."/>
            <person name="Berriman M."/>
            <person name="Heitman J."/>
            <person name="Gow N.A."/>
            <person name="Lorenz M.C."/>
            <person name="Birren B.W."/>
            <person name="Kellis M."/>
            <person name="Cuomo C.A."/>
        </authorList>
    </citation>
    <scope>NUCLEOTIDE SEQUENCE [LARGE SCALE GENOMIC DNA]</scope>
    <source>
        <strain evidence="4">ATCC 11503 / BCRC 21390 / CBS 2605 / JCM 1781 / NBRC 1676 / NRRL YB-4239</strain>
    </source>
</reference>
<organism evidence="3 4">
    <name type="scientific">Lodderomyces elongisporus (strain ATCC 11503 / CBS 2605 / JCM 1781 / NBRC 1676 / NRRL YB-4239)</name>
    <name type="common">Yeast</name>
    <name type="synonym">Saccharomyces elongisporus</name>
    <dbReference type="NCBI Taxonomy" id="379508"/>
    <lineage>
        <taxon>Eukaryota</taxon>
        <taxon>Fungi</taxon>
        <taxon>Dikarya</taxon>
        <taxon>Ascomycota</taxon>
        <taxon>Saccharomycotina</taxon>
        <taxon>Pichiomycetes</taxon>
        <taxon>Debaryomycetaceae</taxon>
        <taxon>Candida/Lodderomyces clade</taxon>
        <taxon>Lodderomyces</taxon>
    </lineage>
</organism>
<dbReference type="OrthoDB" id="4024114at2759"/>
<keyword evidence="2" id="KW-0812">Transmembrane</keyword>
<feature type="transmembrane region" description="Helical" evidence="2">
    <location>
        <begin position="196"/>
        <end position="217"/>
    </location>
</feature>
<dbReference type="GeneID" id="5234644"/>
<dbReference type="Proteomes" id="UP000001996">
    <property type="component" value="Unassembled WGS sequence"/>
</dbReference>
<dbReference type="InParanoid" id="A5DY18"/>
<gene>
    <name evidence="3" type="ORF">LELG_02255</name>
</gene>
<sequence length="252" mass="28432">MESKNTPTANTPLLVEVHDRLGYFALGRKEEKEDEEDLNQKQQGGEEERLIHSQDLVTALESGLVRKDSLQPIVHDTKNLPSTTRQEDQGTVLLPCSNYGASSRSNKYIEREEEPIITEGDSTSSSQSQLHPPVTYSDTEYLNSDIVYTIPGSPGLPGSLHSRTSLAQVYGFNDWIADLLERWIISIIRRYYTPQFAHIFGIVLTLALIFAILILYFTGNIDILVRLARHLICEIIRQIQGDATEFGFCYAK</sequence>
<proteinExistence type="predicted"/>
<dbReference type="HOGENOM" id="CLU_1102966_0_0_1"/>
<evidence type="ECO:0000256" key="2">
    <source>
        <dbReference type="SAM" id="Phobius"/>
    </source>
</evidence>
<dbReference type="KEGG" id="lel:PVL30_002272"/>
<dbReference type="VEuPathDB" id="FungiDB:LELG_02255"/>
<keyword evidence="2" id="KW-0472">Membrane</keyword>